<evidence type="ECO:0000313" key="2">
    <source>
        <dbReference type="EMBL" id="KUG21927.1"/>
    </source>
</evidence>
<dbReference type="GO" id="GO:0016757">
    <property type="term" value="F:glycosyltransferase activity"/>
    <property type="evidence" value="ECO:0007669"/>
    <property type="project" value="TreeGrafter"/>
</dbReference>
<proteinExistence type="predicted"/>
<accession>A0A0W8FM38</accession>
<comment type="caution">
    <text evidence="2">The sequence shown here is derived from an EMBL/GenBank/DDBJ whole genome shotgun (WGS) entry which is preliminary data.</text>
</comment>
<dbReference type="InterPro" id="IPR028098">
    <property type="entry name" value="Glyco_trans_4-like_N"/>
</dbReference>
<reference evidence="2" key="1">
    <citation type="journal article" date="2015" name="Proc. Natl. Acad. Sci. U.S.A.">
        <title>Networks of energetic and metabolic interactions define dynamics in microbial communities.</title>
        <authorList>
            <person name="Embree M."/>
            <person name="Liu J.K."/>
            <person name="Al-Bassam M.M."/>
            <person name="Zengler K."/>
        </authorList>
    </citation>
    <scope>NUCLEOTIDE SEQUENCE</scope>
</reference>
<organism evidence="2">
    <name type="scientific">hydrocarbon metagenome</name>
    <dbReference type="NCBI Taxonomy" id="938273"/>
    <lineage>
        <taxon>unclassified sequences</taxon>
        <taxon>metagenomes</taxon>
        <taxon>ecological metagenomes</taxon>
    </lineage>
</organism>
<name>A0A0W8FM38_9ZZZZ</name>
<dbReference type="PANTHER" id="PTHR12526">
    <property type="entry name" value="GLYCOSYLTRANSFERASE"/>
    <property type="match status" value="1"/>
</dbReference>
<feature type="domain" description="Glycosyltransferase subfamily 4-like N-terminal" evidence="1">
    <location>
        <begin position="109"/>
        <end position="222"/>
    </location>
</feature>
<dbReference type="SUPFAM" id="SSF53756">
    <property type="entry name" value="UDP-Glycosyltransferase/glycogen phosphorylase"/>
    <property type="match status" value="1"/>
</dbReference>
<evidence type="ECO:0000259" key="1">
    <source>
        <dbReference type="Pfam" id="PF13439"/>
    </source>
</evidence>
<gene>
    <name evidence="2" type="ORF">ASZ90_008301</name>
</gene>
<dbReference type="PANTHER" id="PTHR12526:SF600">
    <property type="entry name" value="GLYCOSYL TRANSFERASE GROUP 1"/>
    <property type="match status" value="1"/>
</dbReference>
<dbReference type="Pfam" id="PF13692">
    <property type="entry name" value="Glyco_trans_1_4"/>
    <property type="match status" value="1"/>
</dbReference>
<dbReference type="Pfam" id="PF13439">
    <property type="entry name" value="Glyco_transf_4"/>
    <property type="match status" value="1"/>
</dbReference>
<dbReference type="EMBL" id="LNQE01001006">
    <property type="protein sequence ID" value="KUG21927.1"/>
    <property type="molecule type" value="Genomic_DNA"/>
</dbReference>
<dbReference type="Gene3D" id="3.40.50.2000">
    <property type="entry name" value="Glycogen Phosphorylase B"/>
    <property type="match status" value="2"/>
</dbReference>
<protein>
    <recommendedName>
        <fullName evidence="1">Glycosyltransferase subfamily 4-like N-terminal domain-containing protein</fullName>
    </recommendedName>
</protein>
<sequence length="417" mass="46949">MKTAGKDNAPTAVDKIKILQLVKWLSPSENTGGKIRSCRIGKALSSFAVVDAVGFVIPGQEPTGKEDQLSHYNRLYPFPIVRGTRFFREAFTSFARGLSLRTARFLPGVFGPFVERILKENHYDAIQVEELPLMAVWDSVVSDIPVVFSSHNVESELSLRLFRRRNPLIKSLAGVEYRRMVREERKALARVRASLAVSEKDRDSLLQLSHDNVSPIHVLPNCAHDRFQPSVSKLPVKGILTVGSFGWYPNREGLMWFVDKVLPQLREKFPEEIIRVVGSEICPSLCRKLKQHGIDIHADVPDILPFLQEARLLFVPLRIGGGTRIKIVEAWAAGLPVVSTTLGAEGLPYRPGVNILTADDETGFASEMNRLLEDDNLYRKLRSEGLEESRKLRWSTMNPLLAEIYRNVMKDREVAAS</sequence>
<dbReference type="CDD" id="cd03801">
    <property type="entry name" value="GT4_PimA-like"/>
    <property type="match status" value="1"/>
</dbReference>
<dbReference type="AlphaFoldDB" id="A0A0W8FM38"/>